<comment type="caution">
    <text evidence="2">The sequence shown here is derived from an EMBL/GenBank/DDBJ whole genome shotgun (WGS) entry which is preliminary data.</text>
</comment>
<dbReference type="Pfam" id="PF02405">
    <property type="entry name" value="MlaE"/>
    <property type="match status" value="1"/>
</dbReference>
<dbReference type="GO" id="GO:0005548">
    <property type="term" value="F:phospholipid transporter activity"/>
    <property type="evidence" value="ECO:0007669"/>
    <property type="project" value="TreeGrafter"/>
</dbReference>
<keyword evidence="1" id="KW-1133">Transmembrane helix</keyword>
<feature type="transmembrane region" description="Helical" evidence="1">
    <location>
        <begin position="307"/>
        <end position="330"/>
    </location>
</feature>
<organism evidence="2 3">
    <name type="scientific">Pelomicrobium methylotrophicum</name>
    <dbReference type="NCBI Taxonomy" id="2602750"/>
    <lineage>
        <taxon>Bacteria</taxon>
        <taxon>Pseudomonadati</taxon>
        <taxon>Pseudomonadota</taxon>
        <taxon>Hydrogenophilia</taxon>
        <taxon>Hydrogenophilia incertae sedis</taxon>
        <taxon>Pelomicrobium</taxon>
    </lineage>
</organism>
<evidence type="ECO:0000313" key="3">
    <source>
        <dbReference type="Proteomes" id="UP000321201"/>
    </source>
</evidence>
<comment type="caution">
    <text evidence="1">Lacks conserved residue(s) required for the propagation of feature annotation.</text>
</comment>
<dbReference type="NCBIfam" id="TIGR00056">
    <property type="entry name" value="MlaE family lipid ABC transporter permease subunit"/>
    <property type="match status" value="1"/>
</dbReference>
<feature type="transmembrane region" description="Helical" evidence="1">
    <location>
        <begin position="168"/>
        <end position="191"/>
    </location>
</feature>
<keyword evidence="1" id="KW-0812">Transmembrane</keyword>
<proteinExistence type="inferred from homology"/>
<dbReference type="GO" id="GO:0043190">
    <property type="term" value="C:ATP-binding cassette (ABC) transporter complex"/>
    <property type="evidence" value="ECO:0007669"/>
    <property type="project" value="InterPro"/>
</dbReference>
<feature type="transmembrane region" description="Helical" evidence="1">
    <location>
        <begin position="351"/>
        <end position="370"/>
    </location>
</feature>
<dbReference type="OrthoDB" id="5297228at2"/>
<dbReference type="Proteomes" id="UP000321201">
    <property type="component" value="Unassembled WGS sequence"/>
</dbReference>
<reference evidence="2 3" key="1">
    <citation type="submission" date="2019-08" db="EMBL/GenBank/DDBJ databases">
        <title>Pelomicrobium methylotrophicum gen. nov., sp. nov. a moderately thermophilic, facultatively anaerobic, lithoautotrophic and methylotrophic bacterium isolated from a terrestrial mud volcano.</title>
        <authorList>
            <person name="Slobodkina G.B."/>
            <person name="Merkel A.Y."/>
            <person name="Slobodkin A.I."/>
        </authorList>
    </citation>
    <scope>NUCLEOTIDE SEQUENCE [LARGE SCALE GENOMIC DNA]</scope>
    <source>
        <strain evidence="2 3">SM250</strain>
    </source>
</reference>
<keyword evidence="1" id="KW-0472">Membrane</keyword>
<accession>A0A5C7EHD5</accession>
<feature type="transmembrane region" description="Helical" evidence="1">
    <location>
        <begin position="261"/>
        <end position="287"/>
    </location>
</feature>
<comment type="subcellular location">
    <subcellularLocation>
        <location evidence="1">Cell inner membrane</location>
        <topology evidence="1">Multi-pass membrane protein</topology>
    </subcellularLocation>
</comment>
<dbReference type="InterPro" id="IPR003453">
    <property type="entry name" value="ABC_MlaE_roteobac"/>
</dbReference>
<keyword evidence="1" id="KW-0997">Cell inner membrane</keyword>
<dbReference type="EMBL" id="VPFL01000023">
    <property type="protein sequence ID" value="TXF10704.1"/>
    <property type="molecule type" value="Genomic_DNA"/>
</dbReference>
<dbReference type="RefSeq" id="WP_147800785.1">
    <property type="nucleotide sequence ID" value="NZ_VPFL01000023.1"/>
</dbReference>
<dbReference type="InParanoid" id="A0A5C7EHD5"/>
<keyword evidence="1" id="KW-1003">Cell membrane</keyword>
<evidence type="ECO:0000313" key="2">
    <source>
        <dbReference type="EMBL" id="TXF10704.1"/>
    </source>
</evidence>
<sequence>MTDGSAWFRLEPGEHGATLHLSGVWRLPELSAIARSLEKFAMAERVEALDGSRLEQLDTAGAAVIYEFLAARGIDLKRVELSNFAPEHRSVMTLVSQRMEQCAKCPPTVHLGSVEKIGRAALNLIETLRAITAFLGQVAVELASVAARPRAFRGREVVSHLETVGIDAIPIVAMVTFLTGVVFAYLLGIVIERFGVNIFVVDGVGLAMCRELSPLIVAIILAGRTGASFCAQLGTMKVTEEIDALRTLGLSPIQVLVIPRLIAITVALPLLTFLGDVMGILGGMMIAELRLNISVSTFLDRLQSVLALRHVWVGLIKAPVFAVFIALIGCRMGMAVKRDARSVGIATTSTVVQSIVSVILLDAGFAVLFVELGI</sequence>
<evidence type="ECO:0000256" key="1">
    <source>
        <dbReference type="RuleBase" id="RU362044"/>
    </source>
</evidence>
<dbReference type="PANTHER" id="PTHR30188:SF3">
    <property type="entry name" value="ABC TRANSPORTER PERMEASE"/>
    <property type="match status" value="1"/>
</dbReference>
<gene>
    <name evidence="2" type="ORF">FR698_13785</name>
</gene>
<comment type="similarity">
    <text evidence="1">Belongs to the MlaE permease family.</text>
</comment>
<keyword evidence="3" id="KW-1185">Reference proteome</keyword>
<dbReference type="PANTHER" id="PTHR30188">
    <property type="entry name" value="ABC TRANSPORTER PERMEASE PROTEIN-RELATED"/>
    <property type="match status" value="1"/>
</dbReference>
<name>A0A5C7EHD5_9PROT</name>
<dbReference type="AlphaFoldDB" id="A0A5C7EHD5"/>
<protein>
    <submittedName>
        <fullName evidence="2">MlaE family lipid ABC transporter permease subunit</fullName>
    </submittedName>
</protein>
<dbReference type="InterPro" id="IPR030802">
    <property type="entry name" value="Permease_MalE"/>
</dbReference>